<accession>A0ABY9AV88</accession>
<gene>
    <name evidence="1" type="ORF">QRO08_09670</name>
</gene>
<protein>
    <submittedName>
        <fullName evidence="1">Uncharacterized protein</fullName>
    </submittedName>
</protein>
<organism evidence="1 2">
    <name type="scientific">Paracidovorax citrulli</name>
    <name type="common">Acidovorax citrulli</name>
    <dbReference type="NCBI Taxonomy" id="80869"/>
    <lineage>
        <taxon>Bacteria</taxon>
        <taxon>Pseudomonadati</taxon>
        <taxon>Pseudomonadota</taxon>
        <taxon>Betaproteobacteria</taxon>
        <taxon>Burkholderiales</taxon>
        <taxon>Comamonadaceae</taxon>
        <taxon>Paracidovorax</taxon>
    </lineage>
</organism>
<dbReference type="Gene3D" id="1.10.3790.10">
    <property type="entry name" value="NinB"/>
    <property type="match status" value="1"/>
</dbReference>
<dbReference type="Proteomes" id="UP001242732">
    <property type="component" value="Chromosome"/>
</dbReference>
<evidence type="ECO:0000313" key="1">
    <source>
        <dbReference type="EMBL" id="WIY50806.1"/>
    </source>
</evidence>
<dbReference type="SUPFAM" id="SSF103370">
    <property type="entry name" value="NinB"/>
    <property type="match status" value="1"/>
</dbReference>
<dbReference type="EMBL" id="CP127363">
    <property type="protein sequence ID" value="WIY50806.1"/>
    <property type="molecule type" value="Genomic_DNA"/>
</dbReference>
<dbReference type="RefSeq" id="WP_011795456.1">
    <property type="nucleotide sequence ID" value="NZ_CP023687.1"/>
</dbReference>
<sequence length="168" mass="19225">MPDIQFRATWHNAEQGARNCKASFLPWAGEQLRAGRRLVIEARLYEDDKTDRQRRYLHGVVLQSIARQAMPGGQRFPLAVWKEHIRREFLGHKTVTTINPVTGRKSRRRQRVSTEDLGVRAYSEYIDRVSAWAATELGVIFPATFDQWEQMNVDPDTGEILGGMTNGA</sequence>
<dbReference type="InterPro" id="IPR036619">
    <property type="entry name" value="NinB_sf"/>
</dbReference>
<name>A0ABY9AV88_PARCI</name>
<proteinExistence type="predicted"/>
<reference evidence="1 2" key="1">
    <citation type="submission" date="2023-06" db="EMBL/GenBank/DDBJ databases">
        <authorList>
            <person name="Ham H."/>
            <person name="Park D.S."/>
        </authorList>
    </citation>
    <scope>NUCLEOTIDE SEQUENCE [LARGE SCALE GENOMIC DNA]</scope>
    <source>
        <strain evidence="1 2">KACC 17005</strain>
    </source>
</reference>
<evidence type="ECO:0000313" key="2">
    <source>
        <dbReference type="Proteomes" id="UP001242732"/>
    </source>
</evidence>
<keyword evidence="2" id="KW-1185">Reference proteome</keyword>